<dbReference type="KEGG" id="saes:HBH39_06005"/>
<sequence>MSTTQSQPMRIALKLVCQDSGNVVGLNKPCSITASLMASAVRLALSPFASRQLANSAKTDSFLNQAIGQINQQQAVLIQYAGNNVGILMMPALMAAQYKCHPHAYLTAVAKADTAQASMQQALVQAKRTHIQPLEYPLPDSHDERAQFNALVALINAFALRQHPHYGHYWFTEPHQSRVASLSFVEQHNRAYTSVILVQGTQLPAPKPLINEQQIWLPISAAHPNGLITALEQLQQTLQAIAADEQQQLMVLIKQTFAQYDANACIGAVLMANSLPALLVEAQAMQNRLVDFIAEVNPLPLHYKTPAGSCVNIDQQQPQQGLCFVYPGVGTVYANMLPSLNQYFPDLYAQLERDGNLKAMLQADSIYQPDNTTAMSLGDMAIAGVGSSYLLTKLLCQMFAIKPDFAMGYSMGEAAMWASLNVWQQPETMIEQTKTDRIFTTDISGQLNCVRQLWQLRDDEQIVWNSFVVRSTAAEIEPLLSQYPRVYLAIEQGDTCVLAGCEISTKALLKQLGKRGIAANRVTAMHTPPAMLIRDDVKAFYQQPLHHDEVLNALPKQISFISAANDQPVALTSHAIADAIANTFCQPLNFTKLVQKAQGLGANLFVEVGADRQTATLIDKISRNTKPAIALNAKGADDATSLLKCIAQLVSHRVPMSLAYLTDNLAEIQQTNFAAQSVASKAEHCATTLLQGEQS</sequence>
<dbReference type="PANTHER" id="PTHR43074">
    <property type="entry name" value="OMEGA-3 POLYUNSATURATED FATTY ACID SYNTHASE PFAB-RELATED"/>
    <property type="match status" value="1"/>
</dbReference>
<evidence type="ECO:0000313" key="2">
    <source>
        <dbReference type="Proteomes" id="UP000502608"/>
    </source>
</evidence>
<dbReference type="Proteomes" id="UP000502608">
    <property type="component" value="Chromosome"/>
</dbReference>
<dbReference type="GO" id="GO:0016740">
    <property type="term" value="F:transferase activity"/>
    <property type="evidence" value="ECO:0007669"/>
    <property type="project" value="InterPro"/>
</dbReference>
<dbReference type="SUPFAM" id="SSF52151">
    <property type="entry name" value="FabD/lysophospholipase-like"/>
    <property type="match status" value="1"/>
</dbReference>
<name>A0A6G9QJ50_9GAMM</name>
<dbReference type="Gene3D" id="3.40.366.10">
    <property type="entry name" value="Malonyl-Coenzyme A Acyl Carrier Protein, domain 2"/>
    <property type="match status" value="2"/>
</dbReference>
<dbReference type="InterPro" id="IPR052568">
    <property type="entry name" value="PKS-FAS_Synthase"/>
</dbReference>
<organism evidence="1 2">
    <name type="scientific">Shewanella aestuarii</name>
    <dbReference type="NCBI Taxonomy" id="1028752"/>
    <lineage>
        <taxon>Bacteria</taxon>
        <taxon>Pseudomonadati</taxon>
        <taxon>Pseudomonadota</taxon>
        <taxon>Gammaproteobacteria</taxon>
        <taxon>Alteromonadales</taxon>
        <taxon>Shewanellaceae</taxon>
        <taxon>Shewanella</taxon>
    </lineage>
</organism>
<keyword evidence="2" id="KW-1185">Reference proteome</keyword>
<dbReference type="PANTHER" id="PTHR43074:SF1">
    <property type="entry name" value="BETA-KETOACYL SYNTHASE FAMILY PROTEIN-RELATED"/>
    <property type="match status" value="1"/>
</dbReference>
<dbReference type="NCBIfam" id="TIGR02816">
    <property type="entry name" value="pfaB_fam"/>
    <property type="match status" value="1"/>
</dbReference>
<dbReference type="RefSeq" id="WP_167676505.1">
    <property type="nucleotide sequence ID" value="NZ_CP050313.1"/>
</dbReference>
<gene>
    <name evidence="1" type="ORF">HBH39_06005</name>
</gene>
<dbReference type="InterPro" id="IPR016035">
    <property type="entry name" value="Acyl_Trfase/lysoPLipase"/>
</dbReference>
<dbReference type="AlphaFoldDB" id="A0A6G9QJ50"/>
<dbReference type="Gene3D" id="3.30.70.3290">
    <property type="match status" value="1"/>
</dbReference>
<reference evidence="1 2" key="1">
    <citation type="submission" date="2020-03" db="EMBL/GenBank/DDBJ databases">
        <title>Complete genome sequence of Shewanella sp.</title>
        <authorList>
            <person name="Kim Y.-S."/>
            <person name="Kim S.-J."/>
            <person name="Jung H.-K."/>
            <person name="Kim K.-H."/>
        </authorList>
    </citation>
    <scope>NUCLEOTIDE SEQUENCE [LARGE SCALE GENOMIC DNA]</scope>
    <source>
        <strain evidence="1 2">PN3F2</strain>
    </source>
</reference>
<dbReference type="InterPro" id="IPR014181">
    <property type="entry name" value="Omega3_polyunsat_FA_synth-like"/>
</dbReference>
<proteinExistence type="predicted"/>
<protein>
    <submittedName>
        <fullName evidence="1">PfaB family protein</fullName>
    </submittedName>
</protein>
<evidence type="ECO:0000313" key="1">
    <source>
        <dbReference type="EMBL" id="QIR14097.1"/>
    </source>
</evidence>
<dbReference type="InterPro" id="IPR001227">
    <property type="entry name" value="Ac_transferase_dom_sf"/>
</dbReference>
<dbReference type="Gene3D" id="3.30.70.250">
    <property type="entry name" value="Malonyl-CoA ACP transacylase, ACP-binding"/>
    <property type="match status" value="1"/>
</dbReference>
<dbReference type="EMBL" id="CP050313">
    <property type="protein sequence ID" value="QIR14097.1"/>
    <property type="molecule type" value="Genomic_DNA"/>
</dbReference>
<accession>A0A6G9QJ50</accession>